<evidence type="ECO:0000259" key="3">
    <source>
        <dbReference type="Pfam" id="PF01494"/>
    </source>
</evidence>
<dbReference type="GO" id="GO:0005739">
    <property type="term" value="C:mitochondrion"/>
    <property type="evidence" value="ECO:0007669"/>
    <property type="project" value="TreeGrafter"/>
</dbReference>
<proteinExistence type="predicted"/>
<dbReference type="PANTHER" id="PTHR43004">
    <property type="entry name" value="TRK SYSTEM POTASSIUM UPTAKE PROTEIN"/>
    <property type="match status" value="1"/>
</dbReference>
<organism evidence="4">
    <name type="scientific">Phaeodactylum tricornutum</name>
    <name type="common">Diatom</name>
    <dbReference type="NCBI Taxonomy" id="2850"/>
    <lineage>
        <taxon>Eukaryota</taxon>
        <taxon>Sar</taxon>
        <taxon>Stramenopiles</taxon>
        <taxon>Ochrophyta</taxon>
        <taxon>Bacillariophyta</taxon>
        <taxon>Bacillariophyceae</taxon>
        <taxon>Bacillariophycidae</taxon>
        <taxon>Naviculales</taxon>
        <taxon>Phaeodactylaceae</taxon>
        <taxon>Phaeodactylum</taxon>
    </lineage>
</organism>
<dbReference type="SUPFAM" id="SSF51905">
    <property type="entry name" value="FAD/NAD(P)-binding domain"/>
    <property type="match status" value="1"/>
</dbReference>
<dbReference type="InterPro" id="IPR002938">
    <property type="entry name" value="FAD-bd"/>
</dbReference>
<dbReference type="GO" id="GO:0016709">
    <property type="term" value="F:oxidoreductase activity, acting on paired donors, with incorporation or reduction of molecular oxygen, NAD(P)H as one donor, and incorporation of one atom of oxygen"/>
    <property type="evidence" value="ECO:0007669"/>
    <property type="project" value="UniProtKB-ARBA"/>
</dbReference>
<accession>A0A8J9S418</accession>
<sequence>MLSSFRFRVRRIRTPSGHFSTRRCLSTHRNASRPIVIAGGGPCGLFMSSLLASYRIPSILLEAQTAESRFRHPQAHFLNTRTMEILRHSLPAVYKRVLQSMGPVSEWQRFRFTTSMSDDQPLAEVLHFVDRPLQAGRDSNGILLKDENLATDGTDKQLSFDRDLSPCTVGHLAQHTFCRILYDYAKHEARSVPGAALHYGTRITNMETSQTNNGCLVTTSNGVKIKAATVVAADGSNSLIRRLANISQSGEQGMQYLMNVHVKLPPDQATVLHANNNHAMLYTVFSPLVVAMTVCHSVGEYIIQIPYFPPFQKPEDDFGPEKLSAIVQAVFGSKISHFEIVSAKSWTMSALIADRYYGDSLLLVGDAAHVFPPAGGFGMNTGLQDVHNAAWKLAWLYHNSNQFNSNAGHLVFSQMAKSYQAERRPIAQQNAALSVRNYQRLLQVMKACYLNDQHPTLLQTILKNSPLPLQAQRSLFCSLLQTALHPLSWLASDPQSRYARHIRSNLHQILQRGAGLPLLFPKHELGLDYDRDEKIEAPEVDEWKNDTQPHDPCIQVGRLVPHLPVQVAEGYSAATYPNIQWLLNDVLSTCDLPSQVARTPQPTFALLRIDRGDPDGVTIEDLRSLGREVSDRIGLPVEVLTLCVGEKMSHSDCDEGLVFFPVNSSKGGSCVRVFAERGLIWIRPDGHVAFTSSGIETSGLCSLREELCGTAFSSAFGRNES</sequence>
<evidence type="ECO:0000256" key="1">
    <source>
        <dbReference type="ARBA" id="ARBA00022630"/>
    </source>
</evidence>
<dbReference type="GO" id="GO:0006744">
    <property type="term" value="P:ubiquinone biosynthetic process"/>
    <property type="evidence" value="ECO:0007669"/>
    <property type="project" value="TreeGrafter"/>
</dbReference>
<evidence type="ECO:0000313" key="4">
    <source>
        <dbReference type="EMBL" id="CAG9282388.1"/>
    </source>
</evidence>
<dbReference type="InterPro" id="IPR036188">
    <property type="entry name" value="FAD/NAD-bd_sf"/>
</dbReference>
<dbReference type="Pfam" id="PF01494">
    <property type="entry name" value="FAD_binding_3"/>
    <property type="match status" value="1"/>
</dbReference>
<dbReference type="Proteomes" id="UP000836788">
    <property type="component" value="Chromosome 17"/>
</dbReference>
<keyword evidence="2" id="KW-0274">FAD</keyword>
<dbReference type="InterPro" id="IPR050641">
    <property type="entry name" value="RIFMO-like"/>
</dbReference>
<keyword evidence="1" id="KW-0285">Flavoprotein</keyword>
<reference evidence="4" key="1">
    <citation type="submission" date="2022-02" db="EMBL/GenBank/DDBJ databases">
        <authorList>
            <person name="Giguere J D."/>
        </authorList>
    </citation>
    <scope>NUCLEOTIDE SEQUENCE</scope>
    <source>
        <strain evidence="4">CCAP 1055/1</strain>
    </source>
</reference>
<dbReference type="EMBL" id="OU594958">
    <property type="protein sequence ID" value="CAG9282388.1"/>
    <property type="molecule type" value="Genomic_DNA"/>
</dbReference>
<dbReference type="PRINTS" id="PR00420">
    <property type="entry name" value="RNGMNOXGNASE"/>
</dbReference>
<name>A0A8J9S418_PHATR</name>
<dbReference type="Gene3D" id="3.40.30.120">
    <property type="match status" value="1"/>
</dbReference>
<gene>
    <name evidence="4" type="ORF">PTTT1_LOCUS19478</name>
</gene>
<protein>
    <recommendedName>
        <fullName evidence="3">FAD-binding domain-containing protein</fullName>
    </recommendedName>
</protein>
<dbReference type="Gene3D" id="3.30.9.10">
    <property type="entry name" value="D-Amino Acid Oxidase, subunit A, domain 2"/>
    <property type="match status" value="1"/>
</dbReference>
<dbReference type="Gene3D" id="3.50.50.60">
    <property type="entry name" value="FAD/NAD(P)-binding domain"/>
    <property type="match status" value="1"/>
</dbReference>
<evidence type="ECO:0000256" key="2">
    <source>
        <dbReference type="ARBA" id="ARBA00022827"/>
    </source>
</evidence>
<dbReference type="GO" id="GO:0071949">
    <property type="term" value="F:FAD binding"/>
    <property type="evidence" value="ECO:0007669"/>
    <property type="project" value="InterPro"/>
</dbReference>
<dbReference type="AlphaFoldDB" id="A0A8J9S418"/>
<dbReference type="PANTHER" id="PTHR43004:SF6">
    <property type="entry name" value="FAD_NAD(P)-BINDING OXIDOREDUCTASE FAMILY PROTEIN"/>
    <property type="match status" value="1"/>
</dbReference>
<feature type="domain" description="FAD-binding" evidence="3">
    <location>
        <begin position="35"/>
        <end position="431"/>
    </location>
</feature>